<protein>
    <submittedName>
        <fullName evidence="2">Uncharacterized protein</fullName>
    </submittedName>
</protein>
<organism evidence="2 4">
    <name type="scientific">Puccinia coronata f. sp. avenae</name>
    <dbReference type="NCBI Taxonomy" id="200324"/>
    <lineage>
        <taxon>Eukaryota</taxon>
        <taxon>Fungi</taxon>
        <taxon>Dikarya</taxon>
        <taxon>Basidiomycota</taxon>
        <taxon>Pucciniomycotina</taxon>
        <taxon>Pucciniomycetes</taxon>
        <taxon>Pucciniales</taxon>
        <taxon>Pucciniaceae</taxon>
        <taxon>Puccinia</taxon>
    </lineage>
</organism>
<dbReference type="Proteomes" id="UP000235392">
    <property type="component" value="Unassembled WGS sequence"/>
</dbReference>
<evidence type="ECO:0000313" key="2">
    <source>
        <dbReference type="EMBL" id="PLW05135.1"/>
    </source>
</evidence>
<feature type="compositionally biased region" description="Polar residues" evidence="1">
    <location>
        <begin position="909"/>
        <end position="922"/>
    </location>
</feature>
<feature type="compositionally biased region" description="Low complexity" evidence="1">
    <location>
        <begin position="606"/>
        <end position="622"/>
    </location>
</feature>
<evidence type="ECO:0000313" key="4">
    <source>
        <dbReference type="Proteomes" id="UP000235392"/>
    </source>
</evidence>
<dbReference type="EMBL" id="PGCI01000226">
    <property type="protein sequence ID" value="PLW33172.1"/>
    <property type="molecule type" value="Genomic_DNA"/>
</dbReference>
<comment type="caution">
    <text evidence="2">The sequence shown here is derived from an EMBL/GenBank/DDBJ whole genome shotgun (WGS) entry which is preliminary data.</text>
</comment>
<feature type="compositionally biased region" description="Low complexity" evidence="1">
    <location>
        <begin position="324"/>
        <end position="344"/>
    </location>
</feature>
<feature type="region of interest" description="Disordered" evidence="1">
    <location>
        <begin position="580"/>
        <end position="631"/>
    </location>
</feature>
<name>A0A2N5RVV5_9BASI</name>
<feature type="compositionally biased region" description="Polar residues" evidence="1">
    <location>
        <begin position="532"/>
        <end position="546"/>
    </location>
</feature>
<feature type="compositionally biased region" description="Basic and acidic residues" evidence="1">
    <location>
        <begin position="547"/>
        <end position="556"/>
    </location>
</feature>
<feature type="compositionally biased region" description="Polar residues" evidence="1">
    <location>
        <begin position="239"/>
        <end position="254"/>
    </location>
</feature>
<evidence type="ECO:0000256" key="1">
    <source>
        <dbReference type="SAM" id="MobiDB-lite"/>
    </source>
</evidence>
<reference evidence="2 4" key="1">
    <citation type="submission" date="2017-11" db="EMBL/GenBank/DDBJ databases">
        <title>De novo assembly and phasing of dikaryotic genomes from two isolates of Puccinia coronata f. sp. avenae, the causal agent of oat crown rust.</title>
        <authorList>
            <person name="Miller M.E."/>
            <person name="Zhang Y."/>
            <person name="Omidvar V."/>
            <person name="Sperschneider J."/>
            <person name="Schwessinger B."/>
            <person name="Raley C."/>
            <person name="Palmer J.M."/>
            <person name="Garnica D."/>
            <person name="Upadhyaya N."/>
            <person name="Rathjen J."/>
            <person name="Taylor J.M."/>
            <person name="Park R.F."/>
            <person name="Dodds P.N."/>
            <person name="Hirsch C.D."/>
            <person name="Kianian S.F."/>
            <person name="Figueroa M."/>
        </authorList>
    </citation>
    <scope>NUCLEOTIDE SEQUENCE [LARGE SCALE GENOMIC DNA]</scope>
    <source>
        <strain evidence="2">12SD80</strain>
    </source>
</reference>
<feature type="region of interest" description="Disordered" evidence="1">
    <location>
        <begin position="520"/>
        <end position="564"/>
    </location>
</feature>
<dbReference type="AlphaFoldDB" id="A0A2N5RVV5"/>
<gene>
    <name evidence="3" type="ORF">PCASD_13140</name>
    <name evidence="2" type="ORF">PCASD_25713</name>
</gene>
<feature type="region of interest" description="Disordered" evidence="1">
    <location>
        <begin position="879"/>
        <end position="946"/>
    </location>
</feature>
<feature type="compositionally biased region" description="Polar residues" evidence="1">
    <location>
        <begin position="930"/>
        <end position="939"/>
    </location>
</feature>
<feature type="region of interest" description="Disordered" evidence="1">
    <location>
        <begin position="321"/>
        <end position="344"/>
    </location>
</feature>
<sequence length="1089" mass="118649">MSTIQRFTGPRKSCLSRFDRRPPTLRSVTRFWAACHSRCRLALRRLFFLFFCRFSLAITQLVLCRPPMSEVLVGEPSLAQIHGNIRLAESLASQSGSDVTPERQEEILQLLRNRLNLMNRAVQLGLLERYVRICRKSSTSYPPFPITGIKTCLYIIKVATDTSDLSIKEKLAIVIENWRIILEQEIDPVLAGPQPVWTCKALCQLTGRGPTTPDPPIPNSTKRKRSQDNANEAHDTFIPKSSPQPQICRASSSRISEDAVLQDSPRHLTPSTLNTANGTTQERAICPNSAPPEFNKPASVETHLHHKLELLKSSSCDPVNKVKTPSVQTSSSTVTNQTPITPTTSRLLLSPSTESSSALQQTTVITPPCNTPSSNVVDHKACLPLESFKSQSSIPSQSQTSRVAPQNYQLIKASTLTFNNPAVECNHETHAVIVSSAPSISPVISAQVHSWQNAFCLLDSAVTELLEIMPLTPVVPLSTASFKPNPYSPSFQWVPRSAYAYTDPPGLSLTNISPILTFQPQLETHPPPTRPFSVTNPTPSGSNHLASSEKDSEKKMLIASSSSPVTRDISVARHKLPSHASLQGPLLPPAESCARAEPTPSRPLTSSNQVSSVQPSPQQANQITENAIPDFDVTEAQKKKFVDTYRHVDAHGKAKLEATLRKSNLWHVFAPLLSTSAAPGTLSTSTPQTVSLAPERNASAALIHPNLATTPQLSSSPEKSNPVSIVDKSMNVPTVVSLQQSVARLPNSEPSEPMSNSVTSQPAKASFNPISIQSAKLCKEGSLDPILSRMISAMLVAEPQPTSLIMTALESFDIRNQEVIITHLKALAIPIHHDKVTFWQLRTQAKPASPSTTSLIDPSFFASHYNSTHKPADLMTASNQKTELARPQPSYSLHNGAAEKCASDPQDQHVISEQLNSTSQPQVKPAKPQETLTQSSSQIDAVGEVPGDEKEVIEITDLEAKKVTFVRDLEGGIDTPVGEMESTQVATIGRGGDTGSDERPSNTKRSPRRLRASLITTRQSRRPSPLGTAKTPQEKLSFNILYDGLPGFPDADPSIQIPGAPARILARYPPDQQMPPIRTFVPLLKKSRS</sequence>
<feature type="region of interest" description="Disordered" evidence="1">
    <location>
        <begin position="207"/>
        <end position="279"/>
    </location>
</feature>
<feature type="region of interest" description="Disordered" evidence="1">
    <location>
        <begin position="984"/>
        <end position="1032"/>
    </location>
</feature>
<dbReference type="EMBL" id="PGCI01001394">
    <property type="protein sequence ID" value="PLW05135.1"/>
    <property type="molecule type" value="Genomic_DNA"/>
</dbReference>
<accession>A0A2N5RVV5</accession>
<feature type="compositionally biased region" description="Polar residues" evidence="1">
    <location>
        <begin position="269"/>
        <end position="279"/>
    </location>
</feature>
<proteinExistence type="predicted"/>
<evidence type="ECO:0000313" key="3">
    <source>
        <dbReference type="EMBL" id="PLW33172.1"/>
    </source>
</evidence>